<keyword evidence="1" id="KW-1133">Transmembrane helix</keyword>
<sequence length="450" mass="47585">MTLQLVFEMILASVGAAALYTLIGIAPGTDETAVLAPVTLALVLLGVEPIVVLAFFISAVVTLNLTDAIPVAVAGIPGGVMAAPMVPYGMILKKAGQSVIGIEKMASGAVIGTLVAVPVSLILASFLAPLSKVIAAYSAPVFFFGALFLALMSRNKVISILVIIPFAMLIQGLRYLYWGVGAVPETTTVSLSFFLGITIGPMIFSMLALLNKDHLATIKREDVRTIVIPKASNRKGFPNPFKLLTKKEAVATAASSLGGSLTFFMSPVGMTILFGEAVVNRIKDPIKKARMALASMDGLAHSTYIAGILIPLIALGIPLSPVAIGPANPLFNAAPVFTADHNMHHVLSYGDFVWATLIGSIIGLGLTYFFMMKYATHISRFVFKYIPHEAILGLFISLVAMLAYMDGGLINIAGVVLVAIVSGALSRLGVNYGVLFMAMYAAPWMLSKFF</sequence>
<organism evidence="3 5">
    <name type="scientific">Brochothrix thermosphacta</name>
    <name type="common">Microbacterium thermosphactum</name>
    <dbReference type="NCBI Taxonomy" id="2756"/>
    <lineage>
        <taxon>Bacteria</taxon>
        <taxon>Bacillati</taxon>
        <taxon>Bacillota</taxon>
        <taxon>Bacilli</taxon>
        <taxon>Bacillales</taxon>
        <taxon>Listeriaceae</taxon>
        <taxon>Brochothrix</taxon>
    </lineage>
</organism>
<feature type="domain" description="DUF112" evidence="2">
    <location>
        <begin position="11"/>
        <end position="431"/>
    </location>
</feature>
<evidence type="ECO:0000313" key="4">
    <source>
        <dbReference type="EMBL" id="SPP29376.1"/>
    </source>
</evidence>
<evidence type="ECO:0000313" key="3">
    <source>
        <dbReference type="EMBL" id="ATF25893.1"/>
    </source>
</evidence>
<feature type="transmembrane region" description="Helical" evidence="1">
    <location>
        <begin position="189"/>
        <end position="210"/>
    </location>
</feature>
<dbReference type="OrthoDB" id="4391232at2"/>
<dbReference type="Proteomes" id="UP000243591">
    <property type="component" value="Chromosome"/>
</dbReference>
<dbReference type="STRING" id="2756.BFR44_06385"/>
<feature type="transmembrane region" description="Helical" evidence="1">
    <location>
        <begin position="352"/>
        <end position="371"/>
    </location>
</feature>
<dbReference type="Pfam" id="PF01970">
    <property type="entry name" value="TctA"/>
    <property type="match status" value="1"/>
</dbReference>
<dbReference type="Proteomes" id="UP000270190">
    <property type="component" value="Unassembled WGS sequence"/>
</dbReference>
<dbReference type="RefSeq" id="WP_029091473.1">
    <property type="nucleotide sequence ID" value="NZ_CBCPIX010000003.1"/>
</dbReference>
<dbReference type="AlphaFoldDB" id="A0A1D2LNH0"/>
<reference evidence="6" key="2">
    <citation type="submission" date="2018-04" db="EMBL/GenBank/DDBJ databases">
        <authorList>
            <person name="Illikoud N."/>
        </authorList>
    </citation>
    <scope>NUCLEOTIDE SEQUENCE [LARGE SCALE GENOMIC DNA]</scope>
</reference>
<evidence type="ECO:0000259" key="2">
    <source>
        <dbReference type="Pfam" id="PF01970"/>
    </source>
</evidence>
<keyword evidence="5" id="KW-1185">Reference proteome</keyword>
<feature type="transmembrane region" description="Helical" evidence="1">
    <location>
        <begin position="68"/>
        <end position="88"/>
    </location>
</feature>
<name>A0A1D2LNH0_BROTH</name>
<reference evidence="4" key="3">
    <citation type="submission" date="2018-04" db="EMBL/GenBank/DDBJ databases">
        <authorList>
            <person name="Go L.Y."/>
            <person name="Mitchell J.A."/>
        </authorList>
    </citation>
    <scope>NUCLEOTIDE SEQUENCE</scope>
    <source>
        <strain evidence="4">BSAS1 3</strain>
    </source>
</reference>
<accession>A0A1D2LNH0</accession>
<feature type="transmembrane region" description="Helical" evidence="1">
    <location>
        <begin position="6"/>
        <end position="26"/>
    </location>
</feature>
<dbReference type="InterPro" id="IPR002823">
    <property type="entry name" value="DUF112_TM"/>
</dbReference>
<evidence type="ECO:0000313" key="6">
    <source>
        <dbReference type="Proteomes" id="UP000270190"/>
    </source>
</evidence>
<reference evidence="3 5" key="1">
    <citation type="submission" date="2017-09" db="EMBL/GenBank/DDBJ databases">
        <title>Complete Genome Sequences of Two Strains of the Meat Spoilage Bacterium Brochothrix thermosphacta Isolated from Ground Chicken.</title>
        <authorList>
            <person name="Paoli G.C."/>
            <person name="Wijey C."/>
            <person name="Chen C.-Y."/>
            <person name="Nguyen L."/>
            <person name="Yan X."/>
            <person name="Irwin P.L."/>
        </authorList>
    </citation>
    <scope>NUCLEOTIDE SEQUENCE [LARGE SCALE GENOMIC DNA]</scope>
    <source>
        <strain evidence="3 5">BI</strain>
    </source>
</reference>
<feature type="transmembrane region" description="Helical" evidence="1">
    <location>
        <begin position="38"/>
        <end position="62"/>
    </location>
</feature>
<evidence type="ECO:0000256" key="1">
    <source>
        <dbReference type="SAM" id="Phobius"/>
    </source>
</evidence>
<feature type="transmembrane region" description="Helical" evidence="1">
    <location>
        <begin position="392"/>
        <end position="422"/>
    </location>
</feature>
<dbReference type="EMBL" id="OUNC01000045">
    <property type="protein sequence ID" value="SPP29376.1"/>
    <property type="molecule type" value="Genomic_DNA"/>
</dbReference>
<dbReference type="EMBL" id="CP023483">
    <property type="protein sequence ID" value="ATF25893.1"/>
    <property type="molecule type" value="Genomic_DNA"/>
</dbReference>
<dbReference type="KEGG" id="bths:CNY62_05475"/>
<feature type="transmembrane region" description="Helical" evidence="1">
    <location>
        <begin position="134"/>
        <end position="151"/>
    </location>
</feature>
<proteinExistence type="predicted"/>
<gene>
    <name evidence="4" type="ORF">BTBSAS_50024</name>
    <name evidence="3" type="ORF">CNY62_05475</name>
</gene>
<feature type="transmembrane region" description="Helical" evidence="1">
    <location>
        <begin position="158"/>
        <end position="177"/>
    </location>
</feature>
<feature type="transmembrane region" description="Helical" evidence="1">
    <location>
        <begin position="109"/>
        <end position="128"/>
    </location>
</feature>
<feature type="transmembrane region" description="Helical" evidence="1">
    <location>
        <begin position="298"/>
        <end position="319"/>
    </location>
</feature>
<keyword evidence="1" id="KW-0812">Transmembrane</keyword>
<protein>
    <submittedName>
        <fullName evidence="3">Tripartite tricarboxylate transporter TctA family protein</fullName>
    </submittedName>
</protein>
<keyword evidence="1" id="KW-0472">Membrane</keyword>
<evidence type="ECO:0000313" key="5">
    <source>
        <dbReference type="Proteomes" id="UP000243591"/>
    </source>
</evidence>